<evidence type="ECO:0000256" key="1">
    <source>
        <dbReference type="ARBA" id="ARBA00004141"/>
    </source>
</evidence>
<keyword evidence="7 11" id="KW-0472">Membrane</keyword>
<dbReference type="InterPro" id="IPR005408">
    <property type="entry name" value="2pore_dom_K_chnl_TWIK"/>
</dbReference>
<evidence type="ECO:0000256" key="2">
    <source>
        <dbReference type="ARBA" id="ARBA00022448"/>
    </source>
</evidence>
<dbReference type="SUPFAM" id="SSF81324">
    <property type="entry name" value="Voltage-gated potassium channels"/>
    <property type="match status" value="2"/>
</dbReference>
<feature type="domain" description="Potassium channel" evidence="12">
    <location>
        <begin position="80"/>
        <end position="150"/>
    </location>
</feature>
<evidence type="ECO:0000259" key="12">
    <source>
        <dbReference type="Pfam" id="PF07885"/>
    </source>
</evidence>
<dbReference type="GO" id="GO:0016020">
    <property type="term" value="C:membrane"/>
    <property type="evidence" value="ECO:0007669"/>
    <property type="project" value="UniProtKB-SubCell"/>
</dbReference>
<comment type="caution">
    <text evidence="13">The sequence shown here is derived from an EMBL/GenBank/DDBJ whole genome shotgun (WGS) entry which is preliminary data.</text>
</comment>
<dbReference type="PANTHER" id="PTHR11003">
    <property type="entry name" value="POTASSIUM CHANNEL, SUBFAMILY K"/>
    <property type="match status" value="1"/>
</dbReference>
<evidence type="ECO:0000313" key="13">
    <source>
        <dbReference type="EMBL" id="KAL2079315.1"/>
    </source>
</evidence>
<dbReference type="Pfam" id="PF07885">
    <property type="entry name" value="Ion_trans_2"/>
    <property type="match status" value="2"/>
</dbReference>
<reference evidence="13 14" key="1">
    <citation type="submission" date="2024-09" db="EMBL/GenBank/DDBJ databases">
        <title>A chromosome-level genome assembly of Gray's grenadier anchovy, Coilia grayii.</title>
        <authorList>
            <person name="Fu Z."/>
        </authorList>
    </citation>
    <scope>NUCLEOTIDE SEQUENCE [LARGE SCALE GENOMIC DNA]</scope>
    <source>
        <strain evidence="13">G4</strain>
        <tissue evidence="13">Muscle</tissue>
    </source>
</reference>
<evidence type="ECO:0000256" key="4">
    <source>
        <dbReference type="ARBA" id="ARBA00022958"/>
    </source>
</evidence>
<evidence type="ECO:0000256" key="9">
    <source>
        <dbReference type="RuleBase" id="RU003857"/>
    </source>
</evidence>
<evidence type="ECO:0000256" key="3">
    <source>
        <dbReference type="ARBA" id="ARBA00022692"/>
    </source>
</evidence>
<dbReference type="InterPro" id="IPR001779">
    <property type="entry name" value="2pore_dom_K_chnl_TWIK1"/>
</dbReference>
<evidence type="ECO:0000256" key="11">
    <source>
        <dbReference type="SAM" id="Phobius"/>
    </source>
</evidence>
<feature type="transmembrane region" description="Helical" evidence="11">
    <location>
        <begin position="128"/>
        <end position="154"/>
    </location>
</feature>
<feature type="compositionally biased region" description="Pro residues" evidence="10">
    <location>
        <begin position="317"/>
        <end position="339"/>
    </location>
</feature>
<dbReference type="PRINTS" id="PR01586">
    <property type="entry name" value="TWIKCHANNEL"/>
</dbReference>
<evidence type="ECO:0000313" key="14">
    <source>
        <dbReference type="Proteomes" id="UP001591681"/>
    </source>
</evidence>
<comment type="subcellular location">
    <subcellularLocation>
        <location evidence="1">Membrane</location>
        <topology evidence="1">Multi-pass membrane protein</topology>
    </subcellularLocation>
</comment>
<dbReference type="Proteomes" id="UP001591681">
    <property type="component" value="Unassembled WGS sequence"/>
</dbReference>
<feature type="transmembrane region" description="Helical" evidence="11">
    <location>
        <begin position="246"/>
        <end position="264"/>
    </location>
</feature>
<evidence type="ECO:0000256" key="6">
    <source>
        <dbReference type="ARBA" id="ARBA00023065"/>
    </source>
</evidence>
<proteinExistence type="inferred from homology"/>
<dbReference type="PRINTS" id="PR01096">
    <property type="entry name" value="TWIK1CHANNEL"/>
</dbReference>
<keyword evidence="6 9" id="KW-0406">Ion transport</keyword>
<evidence type="ECO:0000256" key="7">
    <source>
        <dbReference type="ARBA" id="ARBA00023136"/>
    </source>
</evidence>
<dbReference type="Gene3D" id="1.10.287.70">
    <property type="match status" value="1"/>
</dbReference>
<name>A0ABD1IYI2_9TELE</name>
<keyword evidence="4" id="KW-0630">Potassium</keyword>
<keyword evidence="5 11" id="KW-1133">Transmembrane helix</keyword>
<keyword evidence="2 9" id="KW-0813">Transport</keyword>
<feature type="transmembrane region" description="Helical" evidence="11">
    <location>
        <begin position="174"/>
        <end position="197"/>
    </location>
</feature>
<dbReference type="GO" id="GO:0034220">
    <property type="term" value="P:monoatomic ion transmembrane transport"/>
    <property type="evidence" value="ECO:0007669"/>
    <property type="project" value="UniProtKB-KW"/>
</dbReference>
<evidence type="ECO:0000256" key="8">
    <source>
        <dbReference type="ARBA" id="ARBA00023303"/>
    </source>
</evidence>
<keyword evidence="3 9" id="KW-0812">Transmembrane</keyword>
<accession>A0ABD1IYI2</accession>
<dbReference type="PANTHER" id="PTHR11003:SF59">
    <property type="entry name" value="POTASSIUM CHANNEL SUBFAMILY K MEMBER 1"/>
    <property type="match status" value="1"/>
</dbReference>
<dbReference type="AlphaFoldDB" id="A0ABD1IYI2"/>
<organism evidence="13 14">
    <name type="scientific">Coilia grayii</name>
    <name type="common">Gray's grenadier anchovy</name>
    <dbReference type="NCBI Taxonomy" id="363190"/>
    <lineage>
        <taxon>Eukaryota</taxon>
        <taxon>Metazoa</taxon>
        <taxon>Chordata</taxon>
        <taxon>Craniata</taxon>
        <taxon>Vertebrata</taxon>
        <taxon>Euteleostomi</taxon>
        <taxon>Actinopterygii</taxon>
        <taxon>Neopterygii</taxon>
        <taxon>Teleostei</taxon>
        <taxon>Clupei</taxon>
        <taxon>Clupeiformes</taxon>
        <taxon>Clupeoidei</taxon>
        <taxon>Engraulidae</taxon>
        <taxon>Coilinae</taxon>
        <taxon>Coilia</taxon>
    </lineage>
</organism>
<evidence type="ECO:0000256" key="5">
    <source>
        <dbReference type="ARBA" id="ARBA00022989"/>
    </source>
</evidence>
<feature type="transmembrane region" description="Helical" evidence="11">
    <location>
        <begin position="16"/>
        <end position="38"/>
    </location>
</feature>
<protein>
    <recommendedName>
        <fullName evidence="12">Potassium channel domain-containing protein</fullName>
    </recommendedName>
</protein>
<keyword evidence="8 9" id="KW-0407">Ion channel</keyword>
<sequence length="356" mass="39349">MARCVDSTKKILRDHAFLFLLFGYILFVIFGGLVFMALEQSGENYLVTEVHDLRTTFLSENLCIQEKRLDILLREVLSAGKSGVAVLEADSDQYNFDFTSSLFFVTTFLTTTGYGTTMPLSDGGRLFCILYCMLGIPVTLLLLSCVTHALLPWVTGRPVLHLQTRWGLSKSRAALTYACILAGITGVVFFLLPAIVLSVVERDWNFLEALYFCFISLSTIGLGDYLPGRAHNKAARQGLEFATSCYLVVGLVVLLVVLETFWALPQVQALIRVFTGPRSTELKGLNLDEMVQDWDHTCPNSPDEAPEYALPISTISPCPPDMPSPLPQPPPSPLPPPPPERAEEDLPPDHPADPKK</sequence>
<dbReference type="EMBL" id="JBHFQA010000022">
    <property type="protein sequence ID" value="KAL2079315.1"/>
    <property type="molecule type" value="Genomic_DNA"/>
</dbReference>
<feature type="domain" description="Potassium channel" evidence="12">
    <location>
        <begin position="186"/>
        <end position="261"/>
    </location>
</feature>
<gene>
    <name evidence="13" type="ORF">ACEWY4_025059</name>
</gene>
<comment type="similarity">
    <text evidence="9">Belongs to the two pore domain potassium channel (TC 1.A.1.8) family.</text>
</comment>
<feature type="region of interest" description="Disordered" evidence="10">
    <location>
        <begin position="297"/>
        <end position="356"/>
    </location>
</feature>
<feature type="compositionally biased region" description="Basic and acidic residues" evidence="10">
    <location>
        <begin position="347"/>
        <end position="356"/>
    </location>
</feature>
<dbReference type="InterPro" id="IPR013099">
    <property type="entry name" value="K_chnl_dom"/>
</dbReference>
<dbReference type="InterPro" id="IPR003280">
    <property type="entry name" value="2pore_dom_K_chnl"/>
</dbReference>
<evidence type="ECO:0000256" key="10">
    <source>
        <dbReference type="SAM" id="MobiDB-lite"/>
    </source>
</evidence>
<feature type="transmembrane region" description="Helical" evidence="11">
    <location>
        <begin position="209"/>
        <end position="226"/>
    </location>
</feature>
<keyword evidence="14" id="KW-1185">Reference proteome</keyword>
<dbReference type="PRINTS" id="PR01333">
    <property type="entry name" value="2POREKCHANEL"/>
</dbReference>